<dbReference type="EMBL" id="CP018099">
    <property type="protein sequence ID" value="APF18866.1"/>
    <property type="molecule type" value="Genomic_DNA"/>
</dbReference>
<accession>A0A1J1CA48</accession>
<gene>
    <name evidence="1" type="ORF">Cabys_2117</name>
</gene>
<proteinExistence type="predicted"/>
<reference evidence="1 2" key="1">
    <citation type="submission" date="2016-11" db="EMBL/GenBank/DDBJ databases">
        <title>Genomic analysis of Caldithrix abyssi and proposal of a novel bacterial phylum Caldithrichaeota.</title>
        <authorList>
            <person name="Kublanov I."/>
            <person name="Sigalova O."/>
            <person name="Gavrilov S."/>
            <person name="Lebedinsky A."/>
            <person name="Ivanova N."/>
            <person name="Daum C."/>
            <person name="Reddy T."/>
            <person name="Klenk H.P."/>
            <person name="Goker M."/>
            <person name="Reva O."/>
            <person name="Miroshnichenko M."/>
            <person name="Kyprides N."/>
            <person name="Woyke T."/>
            <person name="Gelfand M."/>
        </authorList>
    </citation>
    <scope>NUCLEOTIDE SEQUENCE [LARGE SCALE GENOMIC DNA]</scope>
    <source>
        <strain evidence="1 2">LF13</strain>
    </source>
</reference>
<evidence type="ECO:0000313" key="2">
    <source>
        <dbReference type="Proteomes" id="UP000183868"/>
    </source>
</evidence>
<sequence length="47" mass="4885">MLSVAENRLLSVVEATVDCKGPSIYYAQGAVKKEKDSTSPAGAGDVK</sequence>
<dbReference type="KEGG" id="caby:Cabys_2117"/>
<protein>
    <submittedName>
        <fullName evidence="1">Uncharacterized protein</fullName>
    </submittedName>
</protein>
<name>A0A1J1CA48_CALAY</name>
<organism evidence="1 2">
    <name type="scientific">Caldithrix abyssi DSM 13497</name>
    <dbReference type="NCBI Taxonomy" id="880073"/>
    <lineage>
        <taxon>Bacteria</taxon>
        <taxon>Pseudomonadati</taxon>
        <taxon>Calditrichota</taxon>
        <taxon>Calditrichia</taxon>
        <taxon>Calditrichales</taxon>
        <taxon>Calditrichaceae</taxon>
        <taxon>Caldithrix</taxon>
    </lineage>
</organism>
<dbReference type="AlphaFoldDB" id="A0A1J1CA48"/>
<dbReference type="Proteomes" id="UP000183868">
    <property type="component" value="Chromosome"/>
</dbReference>
<evidence type="ECO:0000313" key="1">
    <source>
        <dbReference type="EMBL" id="APF18866.1"/>
    </source>
</evidence>